<dbReference type="RefSeq" id="XP_014156515.1">
    <property type="nucleotide sequence ID" value="XM_014301040.1"/>
</dbReference>
<dbReference type="AlphaFoldDB" id="A0A0L0G370"/>
<dbReference type="GeneID" id="25905614"/>
<feature type="region of interest" description="Disordered" evidence="1">
    <location>
        <begin position="465"/>
        <end position="572"/>
    </location>
</feature>
<feature type="compositionally biased region" description="Polar residues" evidence="1">
    <location>
        <begin position="515"/>
        <end position="536"/>
    </location>
</feature>
<gene>
    <name evidence="2" type="ORF">SARC_05110</name>
</gene>
<proteinExistence type="predicted"/>
<dbReference type="EMBL" id="KQ241910">
    <property type="protein sequence ID" value="KNC82613.1"/>
    <property type="molecule type" value="Genomic_DNA"/>
</dbReference>
<dbReference type="Proteomes" id="UP000054560">
    <property type="component" value="Unassembled WGS sequence"/>
</dbReference>
<reference evidence="2 3" key="1">
    <citation type="submission" date="2011-02" db="EMBL/GenBank/DDBJ databases">
        <title>The Genome Sequence of Sphaeroforma arctica JP610.</title>
        <authorList>
            <consortium name="The Broad Institute Genome Sequencing Platform"/>
            <person name="Russ C."/>
            <person name="Cuomo C."/>
            <person name="Young S.K."/>
            <person name="Zeng Q."/>
            <person name="Gargeya S."/>
            <person name="Alvarado L."/>
            <person name="Berlin A."/>
            <person name="Chapman S.B."/>
            <person name="Chen Z."/>
            <person name="Freedman E."/>
            <person name="Gellesch M."/>
            <person name="Goldberg J."/>
            <person name="Griggs A."/>
            <person name="Gujja S."/>
            <person name="Heilman E."/>
            <person name="Heiman D."/>
            <person name="Howarth C."/>
            <person name="Mehta T."/>
            <person name="Neiman D."/>
            <person name="Pearson M."/>
            <person name="Roberts A."/>
            <person name="Saif S."/>
            <person name="Shea T."/>
            <person name="Shenoy N."/>
            <person name="Sisk P."/>
            <person name="Stolte C."/>
            <person name="Sykes S."/>
            <person name="White J."/>
            <person name="Yandava C."/>
            <person name="Burger G."/>
            <person name="Gray M.W."/>
            <person name="Holland P.W.H."/>
            <person name="King N."/>
            <person name="Lang F.B.F."/>
            <person name="Roger A.J."/>
            <person name="Ruiz-Trillo I."/>
            <person name="Haas B."/>
            <person name="Nusbaum C."/>
            <person name="Birren B."/>
        </authorList>
    </citation>
    <scope>NUCLEOTIDE SEQUENCE [LARGE SCALE GENOMIC DNA]</scope>
    <source>
        <strain evidence="2 3">JP610</strain>
    </source>
</reference>
<evidence type="ECO:0000256" key="1">
    <source>
        <dbReference type="SAM" id="MobiDB-lite"/>
    </source>
</evidence>
<accession>A0A0L0G370</accession>
<organism evidence="2 3">
    <name type="scientific">Sphaeroforma arctica JP610</name>
    <dbReference type="NCBI Taxonomy" id="667725"/>
    <lineage>
        <taxon>Eukaryota</taxon>
        <taxon>Ichthyosporea</taxon>
        <taxon>Ichthyophonida</taxon>
        <taxon>Sphaeroforma</taxon>
    </lineage>
</organism>
<feature type="compositionally biased region" description="Polar residues" evidence="1">
    <location>
        <begin position="561"/>
        <end position="572"/>
    </location>
</feature>
<name>A0A0L0G370_9EUKA</name>
<feature type="region of interest" description="Disordered" evidence="1">
    <location>
        <begin position="389"/>
        <end position="417"/>
    </location>
</feature>
<keyword evidence="3" id="KW-1185">Reference proteome</keyword>
<protein>
    <submittedName>
        <fullName evidence="2">Uncharacterized protein</fullName>
    </submittedName>
</protein>
<evidence type="ECO:0000313" key="3">
    <source>
        <dbReference type="Proteomes" id="UP000054560"/>
    </source>
</evidence>
<evidence type="ECO:0000313" key="2">
    <source>
        <dbReference type="EMBL" id="KNC82613.1"/>
    </source>
</evidence>
<feature type="compositionally biased region" description="Polar residues" evidence="1">
    <location>
        <begin position="391"/>
        <end position="403"/>
    </location>
</feature>
<sequence length="572" mass="61898">MQPSANAQNNGTSRRQSMAKTLMHNRFVKLVADKMFSPPNTPGEDVIVTRQGRSDTILVNVGENNKNLKFALPGLLSNKSLESLTRDIVGADIDCDSEHFELTSAVRASGMKDAHPLCASDNSDVFTFDPTACDKQNISHYAWAPHMAPTYNQNKVRVRESEPTNINSNNHTVQRTNSNNNTYASIRVREDCNRDTDTSNRRHSMMLAMASNKPTSDNNMLPSSDSISKSAGAISPKCITPKSRLNTLQKNYNTAQSCTGPATHAGLSARTDPVPAPRRTVSHSITNTRKNSTNGMSPTMAATAPPIRAVTEKQNKNAGKAKIVKIVKVKNAEYQAPLEEYSTETPEGTGGIVGKFFEVGDASILGCEFPPSTTCGGGSESTIRHSAIRAPTSSRRSTLQHSYSVEPRRAPKALPRPDVTAKRYTYFNFESTRDSPSETDVESIVTPKAPPSLKQTATVLEVCEPSSGDMSLPSATPPRKAAPRVRHLNSDRSSNSSDNDLFRSTRAVVTVRTLMGSQTGPKSHQSTVSLKTSSQVLMDPNLQDATLGGPKPVAVLKRAMSTRSTRSNPGAQ</sequence>